<gene>
    <name evidence="9" type="ORF">NB063_10890</name>
</gene>
<comment type="similarity">
    <text evidence="7">Belongs to the glycosyltransferase 87 family.</text>
</comment>
<keyword evidence="2" id="KW-1003">Cell membrane</keyword>
<feature type="transmembrane region" description="Helical" evidence="8">
    <location>
        <begin position="240"/>
        <end position="261"/>
    </location>
</feature>
<feature type="transmembrane region" description="Helical" evidence="8">
    <location>
        <begin position="347"/>
        <end position="364"/>
    </location>
</feature>
<organism evidence="9 10">
    <name type="scientific">Aporhodopirellula aestuarii</name>
    <dbReference type="NCBI Taxonomy" id="2950107"/>
    <lineage>
        <taxon>Bacteria</taxon>
        <taxon>Pseudomonadati</taxon>
        <taxon>Planctomycetota</taxon>
        <taxon>Planctomycetia</taxon>
        <taxon>Pirellulales</taxon>
        <taxon>Pirellulaceae</taxon>
        <taxon>Aporhodopirellula</taxon>
    </lineage>
</organism>
<comment type="subcellular location">
    <subcellularLocation>
        <location evidence="1">Cell membrane</location>
        <topology evidence="1">Multi-pass membrane protein</topology>
    </subcellularLocation>
</comment>
<reference evidence="9 10" key="1">
    <citation type="journal article" date="2022" name="Syst. Appl. Microbiol.">
        <title>Rhodopirellula aestuarii sp. nov., a novel member of the genus Rhodopirellula isolated from brackish sediments collected in the Tagus River estuary, Portugal.</title>
        <authorList>
            <person name="Vitorino I.R."/>
            <person name="Klimek D."/>
            <person name="Calusinska M."/>
            <person name="Lobo-da-Cunha A."/>
            <person name="Vasconcelos V."/>
            <person name="Lage O.M."/>
        </authorList>
    </citation>
    <scope>NUCLEOTIDE SEQUENCE [LARGE SCALE GENOMIC DNA]</scope>
    <source>
        <strain evidence="9 10">ICT_H3.1</strain>
    </source>
</reference>
<dbReference type="Pfam" id="PF09594">
    <property type="entry name" value="GT87"/>
    <property type="match status" value="1"/>
</dbReference>
<feature type="transmembrane region" description="Helical" evidence="8">
    <location>
        <begin position="399"/>
        <end position="417"/>
    </location>
</feature>
<evidence type="ECO:0000313" key="9">
    <source>
        <dbReference type="EMBL" id="MCM2371114.1"/>
    </source>
</evidence>
<feature type="transmembrane region" description="Helical" evidence="8">
    <location>
        <begin position="429"/>
        <end position="450"/>
    </location>
</feature>
<evidence type="ECO:0000256" key="3">
    <source>
        <dbReference type="ARBA" id="ARBA00022679"/>
    </source>
</evidence>
<keyword evidence="10" id="KW-1185">Reference proteome</keyword>
<feature type="transmembrane region" description="Helical" evidence="8">
    <location>
        <begin position="41"/>
        <end position="59"/>
    </location>
</feature>
<proteinExistence type="inferred from homology"/>
<dbReference type="EMBL" id="JAMQBK010000029">
    <property type="protein sequence ID" value="MCM2371114.1"/>
    <property type="molecule type" value="Genomic_DNA"/>
</dbReference>
<evidence type="ECO:0000313" key="10">
    <source>
        <dbReference type="Proteomes" id="UP001202961"/>
    </source>
</evidence>
<comment type="caution">
    <text evidence="9">The sequence shown here is derived from an EMBL/GenBank/DDBJ whole genome shotgun (WGS) entry which is preliminary data.</text>
</comment>
<sequence length="465" mass="50865">MPTADIATEMTKADAPSSASLGCDAGRDSVNDGRWRVGNRMLAIVSALMLVIGIGATGYRTVKNYQVPGPFTPEKQGLCDFHNGIYFPARAVFAGESPYSDAYAAKYPVARQIPFFSPVILLMHAPLAILPLHFAEMLNTLLQVAMLFAIAAVSAHAAGYRRRLDVVLAIAAVMIFTRGGHITLFNGYFTFQLVLATFLAVVWAERRPVTSGWMLMIVSAKPTYILPLGFLMLARGNVRALVVGAVLSIVAATVPLGWIAYNEGGGNLNEGVSILVNQIVDTQEVHRSMEDESPLYSWTRLDLFAIIAKWSGNDPGDLPHLMVMFGLLALPMLVLYRRMQIGIDDGLAGWTGTLLMLGLLVSLYHQSYDSLLMTAPIAGAVGMRLTAWQELRPRVRWMMIALMMLPAMNYLSTRTFLNRFELSETMTRVFTSLSGISLAVALLVICVLAWPTKPATEKISNTQVS</sequence>
<evidence type="ECO:0000256" key="5">
    <source>
        <dbReference type="ARBA" id="ARBA00022989"/>
    </source>
</evidence>
<dbReference type="InterPro" id="IPR018584">
    <property type="entry name" value="GT87"/>
</dbReference>
<evidence type="ECO:0000256" key="6">
    <source>
        <dbReference type="ARBA" id="ARBA00023136"/>
    </source>
</evidence>
<protein>
    <submittedName>
        <fullName evidence="9">DUF2029 domain-containing protein</fullName>
    </submittedName>
</protein>
<evidence type="ECO:0000256" key="7">
    <source>
        <dbReference type="ARBA" id="ARBA00024033"/>
    </source>
</evidence>
<feature type="transmembrane region" description="Helical" evidence="8">
    <location>
        <begin position="140"/>
        <end position="160"/>
    </location>
</feature>
<feature type="transmembrane region" description="Helical" evidence="8">
    <location>
        <begin position="318"/>
        <end position="335"/>
    </location>
</feature>
<name>A0ABT0U2J5_9BACT</name>
<dbReference type="Proteomes" id="UP001202961">
    <property type="component" value="Unassembled WGS sequence"/>
</dbReference>
<keyword evidence="4 8" id="KW-0812">Transmembrane</keyword>
<evidence type="ECO:0000256" key="4">
    <source>
        <dbReference type="ARBA" id="ARBA00022692"/>
    </source>
</evidence>
<evidence type="ECO:0000256" key="2">
    <source>
        <dbReference type="ARBA" id="ARBA00022475"/>
    </source>
</evidence>
<feature type="transmembrane region" description="Helical" evidence="8">
    <location>
        <begin position="181"/>
        <end position="204"/>
    </location>
</feature>
<dbReference type="RefSeq" id="WP_250928758.1">
    <property type="nucleotide sequence ID" value="NZ_JAMQBK010000029.1"/>
</dbReference>
<keyword evidence="5 8" id="KW-1133">Transmembrane helix</keyword>
<accession>A0ABT0U2J5</accession>
<feature type="transmembrane region" description="Helical" evidence="8">
    <location>
        <begin position="210"/>
        <end position="233"/>
    </location>
</feature>
<evidence type="ECO:0000256" key="1">
    <source>
        <dbReference type="ARBA" id="ARBA00004651"/>
    </source>
</evidence>
<keyword evidence="3" id="KW-0808">Transferase</keyword>
<keyword evidence="6 8" id="KW-0472">Membrane</keyword>
<feature type="transmembrane region" description="Helical" evidence="8">
    <location>
        <begin position="115"/>
        <end position="134"/>
    </location>
</feature>
<evidence type="ECO:0000256" key="8">
    <source>
        <dbReference type="SAM" id="Phobius"/>
    </source>
</evidence>